<organism evidence="3">
    <name type="scientific">Picea sitchensis</name>
    <name type="common">Sitka spruce</name>
    <name type="synonym">Pinus sitchensis</name>
    <dbReference type="NCBI Taxonomy" id="3332"/>
    <lineage>
        <taxon>Eukaryota</taxon>
        <taxon>Viridiplantae</taxon>
        <taxon>Streptophyta</taxon>
        <taxon>Embryophyta</taxon>
        <taxon>Tracheophyta</taxon>
        <taxon>Spermatophyta</taxon>
        <taxon>Pinopsida</taxon>
        <taxon>Pinidae</taxon>
        <taxon>Conifers I</taxon>
        <taxon>Pinales</taxon>
        <taxon>Pinaceae</taxon>
        <taxon>Picea</taxon>
    </lineage>
</organism>
<feature type="chain" id="PRO_5002739479" evidence="2">
    <location>
        <begin position="25"/>
        <end position="70"/>
    </location>
</feature>
<evidence type="ECO:0000256" key="2">
    <source>
        <dbReference type="SAM" id="SignalP"/>
    </source>
</evidence>
<accession>A9NM34</accession>
<evidence type="ECO:0000313" key="3">
    <source>
        <dbReference type="EMBL" id="ABK21695.1"/>
    </source>
</evidence>
<protein>
    <submittedName>
        <fullName evidence="3">Uncharacterized protein</fullName>
    </submittedName>
</protein>
<feature type="signal peptide" evidence="2">
    <location>
        <begin position="1"/>
        <end position="24"/>
    </location>
</feature>
<feature type="compositionally biased region" description="Gly residues" evidence="1">
    <location>
        <begin position="54"/>
        <end position="70"/>
    </location>
</feature>
<dbReference type="EMBL" id="EF082332">
    <property type="protein sequence ID" value="ABK21695.1"/>
    <property type="molecule type" value="mRNA"/>
</dbReference>
<feature type="region of interest" description="Disordered" evidence="1">
    <location>
        <begin position="40"/>
        <end position="70"/>
    </location>
</feature>
<sequence>MEIRLCAVLMALLLLLCWCDGVAGERFELEVRKAALAQLAKGSVPPSGPSPIGTRGGQGKTGTGGPAHRP</sequence>
<feature type="compositionally biased region" description="Low complexity" evidence="1">
    <location>
        <begin position="42"/>
        <end position="53"/>
    </location>
</feature>
<keyword evidence="2" id="KW-0732">Signal</keyword>
<proteinExistence type="evidence at transcript level"/>
<dbReference type="AlphaFoldDB" id="A9NM34"/>
<name>A9NM34_PICSI</name>
<reference evidence="3" key="1">
    <citation type="journal article" date="2008" name="BMC Genomics">
        <title>A conifer genomics resource of 200,000 spruce (Picea spp.) ESTs and 6,464 high-quality, sequence-finished full-length cDNAs for Sitka spruce (Picea sitchensis).</title>
        <authorList>
            <person name="Ralph S.G."/>
            <person name="Chun H.J."/>
            <person name="Kolosova N."/>
            <person name="Cooper D."/>
            <person name="Oddy C."/>
            <person name="Ritland C.E."/>
            <person name="Kirkpatrick R."/>
            <person name="Moore R."/>
            <person name="Barber S."/>
            <person name="Holt R.A."/>
            <person name="Jones S.J."/>
            <person name="Marra M.A."/>
            <person name="Douglas C.J."/>
            <person name="Ritland K."/>
            <person name="Bohlmann J."/>
        </authorList>
    </citation>
    <scope>NUCLEOTIDE SEQUENCE</scope>
    <source>
        <tissue evidence="3">Green portion of the leader tissue</tissue>
    </source>
</reference>
<evidence type="ECO:0000256" key="1">
    <source>
        <dbReference type="SAM" id="MobiDB-lite"/>
    </source>
</evidence>